<dbReference type="OrthoDB" id="5416084at2"/>
<dbReference type="Proteomes" id="UP000245362">
    <property type="component" value="Unassembled WGS sequence"/>
</dbReference>
<sequence length="275" mass="31108">MLAKQSLIEGRLTDALSQLQDQIRKEPSRAEYRTFLFQLLSVLGQWERALTQLKVAGELDAGTLAMVKMYETALNCEAFRQQVFAGLRSPLIFGQPPEWIALLLEALRLETDNKLQQSQSVRNQAFELAPAIAGSINGQPFAWISDADPRLGPVFEAIINGQYYWIPQENIQSIQIEEPSDLRDVVWMPAHFNWRNGGEIVGLIPARYPGSEQSDDPMIQLSRKTDWSDEGNELYIGYGQRMLATDNDEYPLMEVRDIQFETDANSALPEADEQG</sequence>
<dbReference type="EMBL" id="QFWT01000003">
    <property type="protein sequence ID" value="PWI34100.1"/>
    <property type="molecule type" value="Genomic_DNA"/>
</dbReference>
<proteinExistence type="predicted"/>
<dbReference type="Pfam" id="PF07024">
    <property type="entry name" value="ImpE"/>
    <property type="match status" value="1"/>
</dbReference>
<keyword evidence="2" id="KW-1185">Reference proteome</keyword>
<dbReference type="RefSeq" id="WP_109319351.1">
    <property type="nucleotide sequence ID" value="NZ_QFWT01000003.1"/>
</dbReference>
<dbReference type="PIRSF" id="PIRSF029288">
    <property type="entry name" value="SciE_ImpE"/>
    <property type="match status" value="1"/>
</dbReference>
<gene>
    <name evidence="1" type="ORF">DI392_07870</name>
</gene>
<evidence type="ECO:0000313" key="1">
    <source>
        <dbReference type="EMBL" id="PWI34100.1"/>
    </source>
</evidence>
<accession>A0A2U3BBD6</accession>
<dbReference type="AlphaFoldDB" id="A0A2U3BBD6"/>
<reference evidence="1 2" key="1">
    <citation type="submission" date="2018-05" db="EMBL/GenBank/DDBJ databases">
        <title>Vibrio limimaris sp. nov., isolated from marine sediment.</title>
        <authorList>
            <person name="Li C.-M."/>
        </authorList>
    </citation>
    <scope>NUCLEOTIDE SEQUENCE [LARGE SCALE GENOMIC DNA]</scope>
    <source>
        <strain evidence="1 2">E4404</strain>
    </source>
</reference>
<dbReference type="InterPro" id="IPR011990">
    <property type="entry name" value="TPR-like_helical_dom_sf"/>
</dbReference>
<dbReference type="InterPro" id="IPR009211">
    <property type="entry name" value="TagJ"/>
</dbReference>
<organism evidence="1 2">
    <name type="scientific">Vibrio albus</name>
    <dbReference type="NCBI Taxonomy" id="2200953"/>
    <lineage>
        <taxon>Bacteria</taxon>
        <taxon>Pseudomonadati</taxon>
        <taxon>Pseudomonadota</taxon>
        <taxon>Gammaproteobacteria</taxon>
        <taxon>Vibrionales</taxon>
        <taxon>Vibrionaceae</taxon>
        <taxon>Vibrio</taxon>
    </lineage>
</organism>
<evidence type="ECO:0000313" key="2">
    <source>
        <dbReference type="Proteomes" id="UP000245362"/>
    </source>
</evidence>
<name>A0A2U3BBD6_9VIBR</name>
<protein>
    <submittedName>
        <fullName evidence="1">Virulence protein SciE type</fullName>
    </submittedName>
</protein>
<dbReference type="SUPFAM" id="SSF144059">
    <property type="entry name" value="ImpE-like"/>
    <property type="match status" value="1"/>
</dbReference>
<comment type="caution">
    <text evidence="1">The sequence shown here is derived from an EMBL/GenBank/DDBJ whole genome shotgun (WGS) entry which is preliminary data.</text>
</comment>
<dbReference type="Gene3D" id="1.25.40.10">
    <property type="entry name" value="Tetratricopeptide repeat domain"/>
    <property type="match status" value="1"/>
</dbReference>